<dbReference type="Gene3D" id="3.40.50.300">
    <property type="entry name" value="P-loop containing nucleotide triphosphate hydrolases"/>
    <property type="match status" value="1"/>
</dbReference>
<evidence type="ECO:0000313" key="2">
    <source>
        <dbReference type="Proteomes" id="UP001652431"/>
    </source>
</evidence>
<dbReference type="InterPro" id="IPR027417">
    <property type="entry name" value="P-loop_NTPase"/>
</dbReference>
<dbReference type="EMBL" id="JAOQJU010000008">
    <property type="protein sequence ID" value="MCU6686609.1"/>
    <property type="molecule type" value="Genomic_DNA"/>
</dbReference>
<accession>A0ABT2RMH7</accession>
<dbReference type="InterPro" id="IPR017587">
    <property type="entry name" value="YqeC"/>
</dbReference>
<reference evidence="1 2" key="1">
    <citation type="journal article" date="2021" name="ISME Commun">
        <title>Automated analysis of genomic sequences facilitates high-throughput and comprehensive description of bacteria.</title>
        <authorList>
            <person name="Hitch T.C.A."/>
        </authorList>
    </citation>
    <scope>NUCLEOTIDE SEQUENCE [LARGE SCALE GENOMIC DNA]</scope>
    <source>
        <strain evidence="1 2">Sanger_03</strain>
    </source>
</reference>
<dbReference type="RefSeq" id="WP_158369775.1">
    <property type="nucleotide sequence ID" value="NZ_JAOQJU010000008.1"/>
</dbReference>
<dbReference type="Pfam" id="PF19842">
    <property type="entry name" value="YqeC"/>
    <property type="match status" value="1"/>
</dbReference>
<proteinExistence type="predicted"/>
<gene>
    <name evidence="1" type="primary">yqeC</name>
    <name evidence="1" type="ORF">OCV99_08620</name>
</gene>
<name>A0ABT2RMH7_9FIRM</name>
<sequence length="247" mass="28024">MRVVEGTLPFLEEKEHRIALVGAGGKTTLMYALAEEYTKRGIRVLVTTTTHIYQPQKRIWARSAEEAERLWKAGQYAVVGEEAENGKLKALTEAELREYMQIAQVVLVEADGAKGKPCKVPADFEPVIPDECDIVIGVMGMDALFRTVGEACFREKEAEIHFHLKPERVLTEEVLAEILASEEGTRKNVGGREYFVVLNKCDDEERLRSGRKILKMLKAKRVYQGILTSFYAEHILGRERAEIWNRS</sequence>
<dbReference type="NCBIfam" id="TIGR03172">
    <property type="entry name" value="selenium cofactor biosynthesis protein YqeC"/>
    <property type="match status" value="1"/>
</dbReference>
<comment type="caution">
    <text evidence="1">The sequence shown here is derived from an EMBL/GenBank/DDBJ whole genome shotgun (WGS) entry which is preliminary data.</text>
</comment>
<organism evidence="1 2">
    <name type="scientific">Dorea acetigenes</name>
    <dbReference type="NCBI Taxonomy" id="2981787"/>
    <lineage>
        <taxon>Bacteria</taxon>
        <taxon>Bacillati</taxon>
        <taxon>Bacillota</taxon>
        <taxon>Clostridia</taxon>
        <taxon>Lachnospirales</taxon>
        <taxon>Lachnospiraceae</taxon>
        <taxon>Dorea</taxon>
    </lineage>
</organism>
<dbReference type="Proteomes" id="UP001652431">
    <property type="component" value="Unassembled WGS sequence"/>
</dbReference>
<protein>
    <submittedName>
        <fullName evidence="1">Selenium cofactor biosynthesis protein YqeC</fullName>
    </submittedName>
</protein>
<keyword evidence="2" id="KW-1185">Reference proteome</keyword>
<evidence type="ECO:0000313" key="1">
    <source>
        <dbReference type="EMBL" id="MCU6686609.1"/>
    </source>
</evidence>